<reference evidence="1 2" key="1">
    <citation type="journal article" date="2021" name="Elife">
        <title>Chloroplast acquisition without the gene transfer in kleptoplastic sea slugs, Plakobranchus ocellatus.</title>
        <authorList>
            <person name="Maeda T."/>
            <person name="Takahashi S."/>
            <person name="Yoshida T."/>
            <person name="Shimamura S."/>
            <person name="Takaki Y."/>
            <person name="Nagai Y."/>
            <person name="Toyoda A."/>
            <person name="Suzuki Y."/>
            <person name="Arimoto A."/>
            <person name="Ishii H."/>
            <person name="Satoh N."/>
            <person name="Nishiyama T."/>
            <person name="Hasebe M."/>
            <person name="Maruyama T."/>
            <person name="Minagawa J."/>
            <person name="Obokata J."/>
            <person name="Shigenobu S."/>
        </authorList>
    </citation>
    <scope>NUCLEOTIDE SEQUENCE [LARGE SCALE GENOMIC DNA]</scope>
</reference>
<name>A0AAV4BGP0_9GAST</name>
<gene>
    <name evidence="1" type="ORF">PoB_004452900</name>
</gene>
<dbReference type="AlphaFoldDB" id="A0AAV4BGP0"/>
<dbReference type="Proteomes" id="UP000735302">
    <property type="component" value="Unassembled WGS sequence"/>
</dbReference>
<evidence type="ECO:0000313" key="1">
    <source>
        <dbReference type="EMBL" id="GFO18024.1"/>
    </source>
</evidence>
<dbReference type="EMBL" id="BLXT01004926">
    <property type="protein sequence ID" value="GFO18024.1"/>
    <property type="molecule type" value="Genomic_DNA"/>
</dbReference>
<sequence>MHAQMFNAGRYIGEEDEVKAVRTTIEAKASQSKRATPNIQAVRTNIEAKASYSKRATPNIQAVRTILKLKQKGHT</sequence>
<accession>A0AAV4BGP0</accession>
<comment type="caution">
    <text evidence="1">The sequence shown here is derived from an EMBL/GenBank/DDBJ whole genome shotgun (WGS) entry which is preliminary data.</text>
</comment>
<protein>
    <submittedName>
        <fullName evidence="1">Uncharacterized protein</fullName>
    </submittedName>
</protein>
<proteinExistence type="predicted"/>
<evidence type="ECO:0000313" key="2">
    <source>
        <dbReference type="Proteomes" id="UP000735302"/>
    </source>
</evidence>
<keyword evidence="2" id="KW-1185">Reference proteome</keyword>
<organism evidence="1 2">
    <name type="scientific">Plakobranchus ocellatus</name>
    <dbReference type="NCBI Taxonomy" id="259542"/>
    <lineage>
        <taxon>Eukaryota</taxon>
        <taxon>Metazoa</taxon>
        <taxon>Spiralia</taxon>
        <taxon>Lophotrochozoa</taxon>
        <taxon>Mollusca</taxon>
        <taxon>Gastropoda</taxon>
        <taxon>Heterobranchia</taxon>
        <taxon>Euthyneura</taxon>
        <taxon>Panpulmonata</taxon>
        <taxon>Sacoglossa</taxon>
        <taxon>Placobranchoidea</taxon>
        <taxon>Plakobranchidae</taxon>
        <taxon>Plakobranchus</taxon>
    </lineage>
</organism>